<organism evidence="1 2">
    <name type="scientific">Panagrolaimus sp. PS1159</name>
    <dbReference type="NCBI Taxonomy" id="55785"/>
    <lineage>
        <taxon>Eukaryota</taxon>
        <taxon>Metazoa</taxon>
        <taxon>Ecdysozoa</taxon>
        <taxon>Nematoda</taxon>
        <taxon>Chromadorea</taxon>
        <taxon>Rhabditida</taxon>
        <taxon>Tylenchina</taxon>
        <taxon>Panagrolaimomorpha</taxon>
        <taxon>Panagrolaimoidea</taxon>
        <taxon>Panagrolaimidae</taxon>
        <taxon>Panagrolaimus</taxon>
    </lineage>
</organism>
<evidence type="ECO:0000313" key="2">
    <source>
        <dbReference type="WBParaSite" id="PS1159_v2.g3575.t1"/>
    </source>
</evidence>
<dbReference type="Proteomes" id="UP000887580">
    <property type="component" value="Unplaced"/>
</dbReference>
<reference evidence="2" key="1">
    <citation type="submission" date="2022-11" db="UniProtKB">
        <authorList>
            <consortium name="WormBaseParasite"/>
        </authorList>
    </citation>
    <scope>IDENTIFICATION</scope>
</reference>
<protein>
    <submittedName>
        <fullName evidence="2">Uncharacterized protein</fullName>
    </submittedName>
</protein>
<dbReference type="WBParaSite" id="PS1159_v2.g3575.t1">
    <property type="protein sequence ID" value="PS1159_v2.g3575.t1"/>
    <property type="gene ID" value="PS1159_v2.g3575"/>
</dbReference>
<name>A0AC35GCJ4_9BILA</name>
<accession>A0AC35GCJ4</accession>
<sequence length="75" mass="8362">MNSIGGVILEQLYCPPERPSVGSPTTDNNGGFFQHLRERVSHFTDVFSNGHREFSISDMTTKNSQLLDDMANTES</sequence>
<evidence type="ECO:0000313" key="1">
    <source>
        <dbReference type="Proteomes" id="UP000887580"/>
    </source>
</evidence>
<proteinExistence type="predicted"/>